<name>A0ABV0KFX3_9CYAN</name>
<reference evidence="1 2" key="1">
    <citation type="submission" date="2022-04" db="EMBL/GenBank/DDBJ databases">
        <title>Positive selection, recombination, and allopatry shape intraspecific diversity of widespread and dominant cyanobacteria.</title>
        <authorList>
            <person name="Wei J."/>
            <person name="Shu W."/>
            <person name="Hu C."/>
        </authorList>
    </citation>
    <scope>NUCLEOTIDE SEQUENCE [LARGE SCALE GENOMIC DNA]</scope>
    <source>
        <strain evidence="1 2">AS-A4</strain>
    </source>
</reference>
<evidence type="ECO:0008006" key="3">
    <source>
        <dbReference type="Google" id="ProtNLM"/>
    </source>
</evidence>
<comment type="caution">
    <text evidence="1">The sequence shown here is derived from an EMBL/GenBank/DDBJ whole genome shotgun (WGS) entry which is preliminary data.</text>
</comment>
<dbReference type="Proteomes" id="UP001476950">
    <property type="component" value="Unassembled WGS sequence"/>
</dbReference>
<protein>
    <recommendedName>
        <fullName evidence="3">Transposase</fullName>
    </recommendedName>
</protein>
<sequence>MFFFKGKLSAYRLSQHDLIERTIASLRCLRLSLLQAREHQLFEGQAITDSAQLKVLSTQVVDFWGYVNLSKLRKQGNLA</sequence>
<keyword evidence="2" id="KW-1185">Reference proteome</keyword>
<evidence type="ECO:0000313" key="2">
    <source>
        <dbReference type="Proteomes" id="UP001476950"/>
    </source>
</evidence>
<organism evidence="1 2">
    <name type="scientific">Stenomitos frigidus AS-A4</name>
    <dbReference type="NCBI Taxonomy" id="2933935"/>
    <lineage>
        <taxon>Bacteria</taxon>
        <taxon>Bacillati</taxon>
        <taxon>Cyanobacteriota</taxon>
        <taxon>Cyanophyceae</taxon>
        <taxon>Leptolyngbyales</taxon>
        <taxon>Leptolyngbyaceae</taxon>
        <taxon>Stenomitos</taxon>
    </lineage>
</organism>
<gene>
    <name evidence="1" type="ORF">NDI38_06525</name>
</gene>
<proteinExistence type="predicted"/>
<dbReference type="RefSeq" id="WP_190451595.1">
    <property type="nucleotide sequence ID" value="NZ_JAMPLM010000003.1"/>
</dbReference>
<evidence type="ECO:0000313" key="1">
    <source>
        <dbReference type="EMBL" id="MEP1058090.1"/>
    </source>
</evidence>
<accession>A0ABV0KFX3</accession>
<dbReference type="EMBL" id="JAMPLM010000003">
    <property type="protein sequence ID" value="MEP1058090.1"/>
    <property type="molecule type" value="Genomic_DNA"/>
</dbReference>